<dbReference type="GO" id="GO:0016491">
    <property type="term" value="F:oxidoreductase activity"/>
    <property type="evidence" value="ECO:0007669"/>
    <property type="project" value="UniProtKB-KW"/>
</dbReference>
<dbReference type="InterPro" id="IPR005475">
    <property type="entry name" value="Transketolase-like_Pyr-bd"/>
</dbReference>
<dbReference type="PANTHER" id="PTHR43257:SF2">
    <property type="entry name" value="PYRUVATE DEHYDROGENASE E1 COMPONENT SUBUNIT BETA"/>
    <property type="match status" value="1"/>
</dbReference>
<evidence type="ECO:0000313" key="5">
    <source>
        <dbReference type="EMBL" id="MTD55663.1"/>
    </source>
</evidence>
<evidence type="ECO:0000256" key="1">
    <source>
        <dbReference type="ARBA" id="ARBA00001964"/>
    </source>
</evidence>
<dbReference type="PANTHER" id="PTHR43257">
    <property type="entry name" value="PYRUVATE DEHYDROGENASE E1 COMPONENT BETA SUBUNIT"/>
    <property type="match status" value="1"/>
</dbReference>
<dbReference type="InterPro" id="IPR009014">
    <property type="entry name" value="Transketo_C/PFOR_II"/>
</dbReference>
<dbReference type="SUPFAM" id="SSF52922">
    <property type="entry name" value="TK C-terminal domain-like"/>
    <property type="match status" value="1"/>
</dbReference>
<reference evidence="5 6" key="1">
    <citation type="submission" date="2019-11" db="EMBL/GenBank/DDBJ databases">
        <title>Draft genome of Amycolatopsis RM579.</title>
        <authorList>
            <person name="Duangmal K."/>
            <person name="Mingma R."/>
        </authorList>
    </citation>
    <scope>NUCLEOTIDE SEQUENCE [LARGE SCALE GENOMIC DNA]</scope>
    <source>
        <strain evidence="5 6">RM579</strain>
    </source>
</reference>
<evidence type="ECO:0000259" key="4">
    <source>
        <dbReference type="SMART" id="SM00861"/>
    </source>
</evidence>
<dbReference type="Pfam" id="PF02780">
    <property type="entry name" value="Transketolase_C"/>
    <property type="match status" value="1"/>
</dbReference>
<keyword evidence="6" id="KW-1185">Reference proteome</keyword>
<dbReference type="AlphaFoldDB" id="A0A6N7Z262"/>
<feature type="domain" description="Transketolase-like pyrimidine-binding" evidence="4">
    <location>
        <begin position="11"/>
        <end position="184"/>
    </location>
</feature>
<dbReference type="Gene3D" id="3.40.50.920">
    <property type="match status" value="1"/>
</dbReference>
<comment type="cofactor">
    <cofactor evidence="1">
        <name>thiamine diphosphate</name>
        <dbReference type="ChEBI" id="CHEBI:58937"/>
    </cofactor>
</comment>
<dbReference type="Gene3D" id="3.40.50.970">
    <property type="match status" value="1"/>
</dbReference>
<gene>
    <name evidence="5" type="ORF">GKO32_17000</name>
</gene>
<sequence>MERTDGSTHKVTFIEARMEAVAEEMRRDPKVITWGEDMRSGLMGFGGASLIDEFGAHRVFDPPISENAMVGVAVGVAALGYRPIVNLCVANFATYAFDQIVNQASRVRYLFGGQAASPLTVHIGMNTALAGGAHHTDRTYPMLMNVPGLKIVTPTTPRNARGLWKAAIRDDAPVIVYDRAMLSARKEEVPDDPDFVIPIGQAEIVREGTDVTLVSVVCRDETTRAAKKLAEVGISAEVIDPLSLVPLDIDTILASVEKTGRLVIADVANDTNSAASHIAALVADRGYRYLRAPIRRVCTPDVHIPHSRPLESVVFPTPARIVREVQTLVEASDALELVVR</sequence>
<dbReference type="Proteomes" id="UP000440096">
    <property type="component" value="Unassembled WGS sequence"/>
</dbReference>
<evidence type="ECO:0000313" key="6">
    <source>
        <dbReference type="Proteomes" id="UP000440096"/>
    </source>
</evidence>
<dbReference type="EMBL" id="WMBA01000024">
    <property type="protein sequence ID" value="MTD55663.1"/>
    <property type="molecule type" value="Genomic_DNA"/>
</dbReference>
<evidence type="ECO:0000256" key="2">
    <source>
        <dbReference type="ARBA" id="ARBA00023002"/>
    </source>
</evidence>
<dbReference type="GO" id="GO:0000287">
    <property type="term" value="F:magnesium ion binding"/>
    <property type="evidence" value="ECO:0007669"/>
    <property type="project" value="UniProtKB-ARBA"/>
</dbReference>
<dbReference type="SMART" id="SM00861">
    <property type="entry name" value="Transket_pyr"/>
    <property type="match status" value="1"/>
</dbReference>
<name>A0A6N7Z262_9PSEU</name>
<keyword evidence="3" id="KW-0786">Thiamine pyrophosphate</keyword>
<dbReference type="Pfam" id="PF02779">
    <property type="entry name" value="Transket_pyr"/>
    <property type="match status" value="1"/>
</dbReference>
<dbReference type="OrthoDB" id="9766715at2"/>
<keyword evidence="2" id="KW-0560">Oxidoreductase</keyword>
<dbReference type="InterPro" id="IPR033248">
    <property type="entry name" value="Transketolase_C"/>
</dbReference>
<proteinExistence type="predicted"/>
<evidence type="ECO:0000256" key="3">
    <source>
        <dbReference type="ARBA" id="ARBA00023052"/>
    </source>
</evidence>
<protein>
    <submittedName>
        <fullName evidence="5">Alpha-ketoacid dehydrogenase subunit beta</fullName>
    </submittedName>
</protein>
<comment type="caution">
    <text evidence="5">The sequence shown here is derived from an EMBL/GenBank/DDBJ whole genome shotgun (WGS) entry which is preliminary data.</text>
</comment>
<dbReference type="InterPro" id="IPR029061">
    <property type="entry name" value="THDP-binding"/>
</dbReference>
<organism evidence="5 6">
    <name type="scientific">Amycolatopsis pithecellobii</name>
    <dbReference type="NCBI Taxonomy" id="664692"/>
    <lineage>
        <taxon>Bacteria</taxon>
        <taxon>Bacillati</taxon>
        <taxon>Actinomycetota</taxon>
        <taxon>Actinomycetes</taxon>
        <taxon>Pseudonocardiales</taxon>
        <taxon>Pseudonocardiaceae</taxon>
        <taxon>Amycolatopsis</taxon>
    </lineage>
</organism>
<dbReference type="RefSeq" id="WP_154757857.1">
    <property type="nucleotide sequence ID" value="NZ_WMBA01000024.1"/>
</dbReference>
<accession>A0A6N7Z262</accession>
<dbReference type="SUPFAM" id="SSF52518">
    <property type="entry name" value="Thiamin diphosphate-binding fold (THDP-binding)"/>
    <property type="match status" value="1"/>
</dbReference>